<evidence type="ECO:0000313" key="2">
    <source>
        <dbReference type="Proteomes" id="UP001363622"/>
    </source>
</evidence>
<reference evidence="1 2" key="1">
    <citation type="submission" date="2024-04" db="EMBL/GenBank/DDBJ databases">
        <title>Phyllosticta paracitricarpa is synonymous to the EU quarantine fungus P. citricarpa based on phylogenomic analyses.</title>
        <authorList>
            <consortium name="Lawrence Berkeley National Laboratory"/>
            <person name="Van Ingen-Buijs V.A."/>
            <person name="Van Westerhoven A.C."/>
            <person name="Haridas S."/>
            <person name="Skiadas P."/>
            <person name="Martin F."/>
            <person name="Groenewald J.Z."/>
            <person name="Crous P.W."/>
            <person name="Seidl M.F."/>
        </authorList>
    </citation>
    <scope>NUCLEOTIDE SEQUENCE [LARGE SCALE GENOMIC DNA]</scope>
    <source>
        <strain evidence="1 2">CBS 123371</strain>
    </source>
</reference>
<protein>
    <submittedName>
        <fullName evidence="1">Uncharacterized protein</fullName>
    </submittedName>
</protein>
<keyword evidence="2" id="KW-1185">Reference proteome</keyword>
<gene>
    <name evidence="1" type="ORF">IWZ03DRAFT_202770</name>
</gene>
<dbReference type="EMBL" id="JBBPHU010000007">
    <property type="protein sequence ID" value="KAK7515425.1"/>
    <property type="molecule type" value="Genomic_DNA"/>
</dbReference>
<accession>A0ABR1KLK2</accession>
<comment type="caution">
    <text evidence="1">The sequence shown here is derived from an EMBL/GenBank/DDBJ whole genome shotgun (WGS) entry which is preliminary data.</text>
</comment>
<evidence type="ECO:0000313" key="1">
    <source>
        <dbReference type="EMBL" id="KAK7515425.1"/>
    </source>
</evidence>
<dbReference type="Proteomes" id="UP001363622">
    <property type="component" value="Unassembled WGS sequence"/>
</dbReference>
<organism evidence="1 2">
    <name type="scientific">Phyllosticta citriasiana</name>
    <dbReference type="NCBI Taxonomy" id="595635"/>
    <lineage>
        <taxon>Eukaryota</taxon>
        <taxon>Fungi</taxon>
        <taxon>Dikarya</taxon>
        <taxon>Ascomycota</taxon>
        <taxon>Pezizomycotina</taxon>
        <taxon>Dothideomycetes</taxon>
        <taxon>Dothideomycetes incertae sedis</taxon>
        <taxon>Botryosphaeriales</taxon>
        <taxon>Phyllostictaceae</taxon>
        <taxon>Phyllosticta</taxon>
    </lineage>
</organism>
<name>A0ABR1KLK2_9PEZI</name>
<proteinExistence type="predicted"/>
<sequence>MYPPLLLPHTGAGMWWRIRLAFARQSVLQCSSQSDVCNIGITAIVNAHTAFHARFAPTHTSCSRLDWSSPLLACLLVPRSRLSLRHGFPGSICGIPGRGIPVSPGRSPPACLHTWLSGRSISACFFVLARVCFDTLAHPASITRFAVLISLPHPPVRIIADWLFFCQSRDFLRLMLSKDDASLYPACVLALCVYSPKIRFPCKLEHVWHSSFSLFSLSFLPSRRPRARSGGRCFCSALN</sequence>